<accession>A0ABT4TJ73</accession>
<dbReference type="InterPro" id="IPR015813">
    <property type="entry name" value="Pyrv/PenolPyrv_kinase-like_dom"/>
</dbReference>
<evidence type="ECO:0000256" key="1">
    <source>
        <dbReference type="ARBA" id="ARBA00038455"/>
    </source>
</evidence>
<dbReference type="Proteomes" id="UP001165685">
    <property type="component" value="Unassembled WGS sequence"/>
</dbReference>
<dbReference type="PANTHER" id="PTHR42905:SF7">
    <property type="entry name" value="PHOSPHOENOLPYRUVATE PHOSPHOMUTASE"/>
    <property type="match status" value="1"/>
</dbReference>
<dbReference type="PANTHER" id="PTHR42905">
    <property type="entry name" value="PHOSPHOENOLPYRUVATE CARBOXYLASE"/>
    <property type="match status" value="1"/>
</dbReference>
<dbReference type="EMBL" id="JAQFWP010000013">
    <property type="protein sequence ID" value="MDA2804734.1"/>
    <property type="molecule type" value="Genomic_DNA"/>
</dbReference>
<proteinExistence type="inferred from homology"/>
<keyword evidence="2" id="KW-0456">Lyase</keyword>
<reference evidence="2" key="1">
    <citation type="submission" date="2023-01" db="EMBL/GenBank/DDBJ databases">
        <title>Draft genome sequence of Nocardiopsis sp. LSu2-4 isolated from halophytes.</title>
        <authorList>
            <person name="Duangmal K."/>
            <person name="Chantavorakit T."/>
        </authorList>
    </citation>
    <scope>NUCLEOTIDE SEQUENCE</scope>
    <source>
        <strain evidence="2">LSu2-4</strain>
    </source>
</reference>
<evidence type="ECO:0000313" key="2">
    <source>
        <dbReference type="EMBL" id="MDA2804734.1"/>
    </source>
</evidence>
<protein>
    <submittedName>
        <fullName evidence="2">Isocitrate lyase/phosphoenolpyruvate mutase family protein</fullName>
    </submittedName>
</protein>
<dbReference type="InterPro" id="IPR039556">
    <property type="entry name" value="ICL/PEPM"/>
</dbReference>
<dbReference type="GO" id="GO:0016829">
    <property type="term" value="F:lyase activity"/>
    <property type="evidence" value="ECO:0007669"/>
    <property type="project" value="UniProtKB-KW"/>
</dbReference>
<dbReference type="Pfam" id="PF13714">
    <property type="entry name" value="PEP_mutase"/>
    <property type="match status" value="1"/>
</dbReference>
<name>A0ABT4TJ73_9ACTN</name>
<gene>
    <name evidence="2" type="ORF">O4U47_09440</name>
</gene>
<dbReference type="RefSeq" id="WP_270677303.1">
    <property type="nucleotide sequence ID" value="NZ_JAQFWP010000013.1"/>
</dbReference>
<dbReference type="CDD" id="cd00377">
    <property type="entry name" value="ICL_PEPM"/>
    <property type="match status" value="1"/>
</dbReference>
<dbReference type="SUPFAM" id="SSF51621">
    <property type="entry name" value="Phosphoenolpyruvate/pyruvate domain"/>
    <property type="match status" value="1"/>
</dbReference>
<organism evidence="2 3">
    <name type="scientific">Nocardiopsis suaedae</name>
    <dbReference type="NCBI Taxonomy" id="3018444"/>
    <lineage>
        <taxon>Bacteria</taxon>
        <taxon>Bacillati</taxon>
        <taxon>Actinomycetota</taxon>
        <taxon>Actinomycetes</taxon>
        <taxon>Streptosporangiales</taxon>
        <taxon>Nocardiopsidaceae</taxon>
        <taxon>Nocardiopsis</taxon>
    </lineage>
</organism>
<comment type="similarity">
    <text evidence="1">Belongs to the isocitrate lyase/PEP mutase superfamily. PEP mutase family.</text>
</comment>
<evidence type="ECO:0000313" key="3">
    <source>
        <dbReference type="Proteomes" id="UP001165685"/>
    </source>
</evidence>
<dbReference type="Gene3D" id="3.20.20.60">
    <property type="entry name" value="Phosphoenolpyruvate-binding domains"/>
    <property type="match status" value="1"/>
</dbReference>
<sequence>MPERPRTPKPERLRRLLRGADPVRAVGAHNGLTARLAERAGFEAVWSSSFELSASQGLPDASLLGLAEFVDAAEAMDAAVDLPVIADCDTGFGGPLNVAHALRRFERRGVAAICIEDKVFPKMNSFARTAHDLVPTEEFALKLKSGLQARSDPDFLLIARTEALIAGQGVPEALERARAYAAAGADAVLVHSKSTRPDDILEFGARWDGGVPLVAVPTTYGQMHERELFDAGYRIVIYANHGLRAAVSGVTSTLDALAASGRARDVEDGIATMPELFDLQRMPADFKAAP</sequence>
<dbReference type="InterPro" id="IPR040442">
    <property type="entry name" value="Pyrv_kinase-like_dom_sf"/>
</dbReference>
<keyword evidence="3" id="KW-1185">Reference proteome</keyword>
<comment type="caution">
    <text evidence="2">The sequence shown here is derived from an EMBL/GenBank/DDBJ whole genome shotgun (WGS) entry which is preliminary data.</text>
</comment>